<dbReference type="GO" id="GO:0046872">
    <property type="term" value="F:metal ion binding"/>
    <property type="evidence" value="ECO:0007669"/>
    <property type="project" value="UniProtKB-KW"/>
</dbReference>
<accession>A0A3Q2EKX6</accession>
<keyword evidence="2" id="KW-0862">Zinc</keyword>
<dbReference type="FunFam" id="3.40.390.10:FF:000116">
    <property type="entry name" value="Metalloendopeptidase"/>
    <property type="match status" value="1"/>
</dbReference>
<dbReference type="AlphaFoldDB" id="A0A3Q2EKX6"/>
<dbReference type="PROSITE" id="PS51864">
    <property type="entry name" value="ASTACIN"/>
    <property type="match status" value="1"/>
</dbReference>
<keyword evidence="5" id="KW-1185">Reference proteome</keyword>
<proteinExistence type="predicted"/>
<dbReference type="PRINTS" id="PR00480">
    <property type="entry name" value="ASTACIN"/>
</dbReference>
<evidence type="ECO:0000313" key="5">
    <source>
        <dbReference type="Proteomes" id="UP000265020"/>
    </source>
</evidence>
<protein>
    <recommendedName>
        <fullName evidence="2">Metalloendopeptidase</fullName>
        <ecNumber evidence="2">3.4.24.-</ecNumber>
    </recommendedName>
</protein>
<feature type="domain" description="Peptidase M12A" evidence="3">
    <location>
        <begin position="117"/>
        <end position="183"/>
    </location>
</feature>
<feature type="signal peptide" evidence="2">
    <location>
        <begin position="1"/>
        <end position="21"/>
    </location>
</feature>
<reference evidence="4" key="2">
    <citation type="submission" date="2025-09" db="UniProtKB">
        <authorList>
            <consortium name="Ensembl"/>
        </authorList>
    </citation>
    <scope>IDENTIFICATION</scope>
</reference>
<dbReference type="Pfam" id="PF01400">
    <property type="entry name" value="Astacin"/>
    <property type="match status" value="1"/>
</dbReference>
<keyword evidence="2" id="KW-0479">Metal-binding</keyword>
<evidence type="ECO:0000256" key="1">
    <source>
        <dbReference type="PROSITE-ProRule" id="PRU01211"/>
    </source>
</evidence>
<keyword evidence="2" id="KW-0378">Hydrolase</keyword>
<dbReference type="InterPro" id="IPR024079">
    <property type="entry name" value="MetalloPept_cat_dom_sf"/>
</dbReference>
<dbReference type="Ensembl" id="ENSCVAT00000028873.1">
    <property type="protein sequence ID" value="ENSCVAP00000032749.1"/>
    <property type="gene ID" value="ENSCVAG00000023122.1"/>
</dbReference>
<dbReference type="PANTHER" id="PTHR10127:SF839">
    <property type="entry name" value="HATCHING ENZYME 1.2-RELATED"/>
    <property type="match status" value="1"/>
</dbReference>
<dbReference type="SUPFAM" id="SSF55486">
    <property type="entry name" value="Metalloproteases ('zincins'), catalytic domain"/>
    <property type="match status" value="1"/>
</dbReference>
<evidence type="ECO:0000259" key="3">
    <source>
        <dbReference type="PROSITE" id="PS51864"/>
    </source>
</evidence>
<dbReference type="STRING" id="28743.ENSCVAP00000032749"/>
<comment type="caution">
    <text evidence="1">Lacks conserved residue(s) required for the propagation of feature annotation.</text>
</comment>
<evidence type="ECO:0000256" key="2">
    <source>
        <dbReference type="RuleBase" id="RU361183"/>
    </source>
</evidence>
<keyword evidence="2" id="KW-0645">Protease</keyword>
<dbReference type="GO" id="GO:0006508">
    <property type="term" value="P:proteolysis"/>
    <property type="evidence" value="ECO:0007669"/>
    <property type="project" value="UniProtKB-KW"/>
</dbReference>
<comment type="cofactor">
    <cofactor evidence="2">
        <name>Zn(2+)</name>
        <dbReference type="ChEBI" id="CHEBI:29105"/>
    </cofactor>
    <text evidence="2">Binds 1 zinc ion per subunit.</text>
</comment>
<dbReference type="InterPro" id="IPR001506">
    <property type="entry name" value="Peptidase_M12A"/>
</dbReference>
<name>A0A3Q2EKX6_CYPVA</name>
<feature type="chain" id="PRO_5018378842" description="Metalloendopeptidase" evidence="2">
    <location>
        <begin position="22"/>
        <end position="183"/>
    </location>
</feature>
<dbReference type="EC" id="3.4.24.-" evidence="2"/>
<keyword evidence="2" id="KW-0482">Metalloprotease</keyword>
<organism evidence="4 5">
    <name type="scientific">Cyprinodon variegatus</name>
    <name type="common">Sheepshead minnow</name>
    <dbReference type="NCBI Taxonomy" id="28743"/>
    <lineage>
        <taxon>Eukaryota</taxon>
        <taxon>Metazoa</taxon>
        <taxon>Chordata</taxon>
        <taxon>Craniata</taxon>
        <taxon>Vertebrata</taxon>
        <taxon>Euteleostomi</taxon>
        <taxon>Actinopterygii</taxon>
        <taxon>Neopterygii</taxon>
        <taxon>Teleostei</taxon>
        <taxon>Neoteleostei</taxon>
        <taxon>Acanthomorphata</taxon>
        <taxon>Ovalentaria</taxon>
        <taxon>Atherinomorphae</taxon>
        <taxon>Cyprinodontiformes</taxon>
        <taxon>Cyprinodontidae</taxon>
        <taxon>Cyprinodon</taxon>
    </lineage>
</organism>
<dbReference type="GO" id="GO:0004222">
    <property type="term" value="F:metalloendopeptidase activity"/>
    <property type="evidence" value="ECO:0007669"/>
    <property type="project" value="UniProtKB-UniRule"/>
</dbReference>
<evidence type="ECO:0000313" key="4">
    <source>
        <dbReference type="Ensembl" id="ENSCVAP00000032749.1"/>
    </source>
</evidence>
<reference evidence="4" key="1">
    <citation type="submission" date="2025-08" db="UniProtKB">
        <authorList>
            <consortium name="Ensembl"/>
        </authorList>
    </citation>
    <scope>IDENTIFICATION</scope>
</reference>
<sequence>DLLTSCSSFLLLLLLLGLSQAFPVEEEGPQEEETQEGEDTVDLTTRILSANNGSEEMLLGGDILVPKDRNAMKCWYNSCQWGKASNGYVVIPYVIGREFTSYERGTIEGAMRAFSAYNFQKQDTNNLNTPYDYSSIMHYGRYAFAVASGRETITPIPNPNVQIGQRQGMSSWDIRRINLLYRC</sequence>
<dbReference type="PANTHER" id="PTHR10127">
    <property type="entry name" value="DISCOIDIN, CUB, EGF, LAMININ , AND ZINC METALLOPROTEASE DOMAIN CONTAINING"/>
    <property type="match status" value="1"/>
</dbReference>
<keyword evidence="2" id="KW-0732">Signal</keyword>
<dbReference type="Proteomes" id="UP000265020">
    <property type="component" value="Unassembled WGS sequence"/>
</dbReference>
<dbReference type="Gene3D" id="3.40.390.10">
    <property type="entry name" value="Collagenase (Catalytic Domain)"/>
    <property type="match status" value="1"/>
</dbReference>
<dbReference type="GeneTree" id="ENSGT00940000178982"/>